<keyword evidence="2" id="KW-1185">Reference proteome</keyword>
<evidence type="ECO:0000313" key="2">
    <source>
        <dbReference type="Proteomes" id="UP000248863"/>
    </source>
</evidence>
<reference evidence="1 2" key="1">
    <citation type="submission" date="2017-07" db="EMBL/GenBank/DDBJ databases">
        <title>Draft Genome Sequences of Select Purple Nonsulfur Bacteria.</title>
        <authorList>
            <person name="Lasarre B."/>
            <person name="Mckinlay J.B."/>
        </authorList>
    </citation>
    <scope>NUCLEOTIDE SEQUENCE [LARGE SCALE GENOMIC DNA]</scope>
    <source>
        <strain evidence="1 2">DSM 11907</strain>
    </source>
</reference>
<evidence type="ECO:0008006" key="3">
    <source>
        <dbReference type="Google" id="ProtNLM"/>
    </source>
</evidence>
<comment type="caution">
    <text evidence="1">The sequence shown here is derived from an EMBL/GenBank/DDBJ whole genome shotgun (WGS) entry which is preliminary data.</text>
</comment>
<dbReference type="EMBL" id="NPEU01000006">
    <property type="protein sequence ID" value="RAI41988.1"/>
    <property type="molecule type" value="Genomic_DNA"/>
</dbReference>
<protein>
    <recommendedName>
        <fullName evidence="3">IS110 family transposase</fullName>
    </recommendedName>
</protein>
<name>A0A327L2S1_9BRAD</name>
<proteinExistence type="predicted"/>
<gene>
    <name evidence="1" type="ORF">CH338_01410</name>
</gene>
<evidence type="ECO:0000313" key="1">
    <source>
        <dbReference type="EMBL" id="RAI41988.1"/>
    </source>
</evidence>
<dbReference type="Proteomes" id="UP000248863">
    <property type="component" value="Unassembled WGS sequence"/>
</dbReference>
<organism evidence="1 2">
    <name type="scientific">Rhodoplanes elegans</name>
    <dbReference type="NCBI Taxonomy" id="29408"/>
    <lineage>
        <taxon>Bacteria</taxon>
        <taxon>Pseudomonadati</taxon>
        <taxon>Pseudomonadota</taxon>
        <taxon>Alphaproteobacteria</taxon>
        <taxon>Hyphomicrobiales</taxon>
        <taxon>Nitrobacteraceae</taxon>
        <taxon>Rhodoplanes</taxon>
    </lineage>
</organism>
<dbReference type="AlphaFoldDB" id="A0A327L2S1"/>
<accession>A0A327L2S1</accession>
<sequence length="279" mass="30924">MEQRKRSNAALGAYLRTALGWRKDAPAEERKAIEALAKDLIICGKLGAKAAALKTPKQNHHELAGSPEYKRFAKIISASIKARAPWDAIESESVKALEVLAEQLPVWAAFGAEIRGFGLKSLATIVGEAGDLSNYATVAKLWKRMGVGVVNGKRQGGLAKSASKDEWIEHGYNRQRRSRMWNVGKALIYAGGEYADLYRARKEVERQKAADEGLTVAPAGSIPKKRAAEFRSLGHIEKRAQRVMEKELLKRLWKAWRRASIQVNPEERMPASEILIAAE</sequence>